<sequence>MPQQSSEQSPAAIICQNSLSIIKLKEFLHPSAPCDTRLADSCLMECIGWLGRVIRLAGQKDGKLYAVEAASGHHCKVGNWVICRGIVLQSLACFEGKILYGRIDDIVSSSEDDLGMVTINRCTIGGNRHPVHGMPMLQRNDGVFVTVLSQAVWLTSSLIRAKRE</sequence>
<accession>A0A854Q489</accession>
<dbReference type="EMBL" id="AMKT01000083">
    <property type="protein sequence ID" value="OXG13103.1"/>
    <property type="molecule type" value="Genomic_DNA"/>
</dbReference>
<evidence type="ECO:0000313" key="2">
    <source>
        <dbReference type="Proteomes" id="UP000199727"/>
    </source>
</evidence>
<name>A0A854Q489_CRYNE</name>
<protein>
    <submittedName>
        <fullName evidence="1">Uncharacterized protein</fullName>
    </submittedName>
</protein>
<dbReference type="AlphaFoldDB" id="A0A854Q489"/>
<comment type="caution">
    <text evidence="1">The sequence shown here is derived from an EMBL/GenBank/DDBJ whole genome shotgun (WGS) entry which is preliminary data.</text>
</comment>
<gene>
    <name evidence="1" type="ORF">C361_06294</name>
</gene>
<organism evidence="1 2">
    <name type="scientific">Cryptococcus neoformans Tu259-1</name>
    <dbReference type="NCBI Taxonomy" id="1230072"/>
    <lineage>
        <taxon>Eukaryota</taxon>
        <taxon>Fungi</taxon>
        <taxon>Dikarya</taxon>
        <taxon>Basidiomycota</taxon>
        <taxon>Agaricomycotina</taxon>
        <taxon>Tremellomycetes</taxon>
        <taxon>Tremellales</taxon>
        <taxon>Cryptococcaceae</taxon>
        <taxon>Cryptococcus</taxon>
        <taxon>Cryptococcus neoformans species complex</taxon>
    </lineage>
</organism>
<reference evidence="1 2" key="1">
    <citation type="submission" date="2017-06" db="EMBL/GenBank/DDBJ databases">
        <title>Global population genomics of the pathogenic fungus Cryptococcus neoformans var. grubii.</title>
        <authorList>
            <person name="Cuomo C."/>
            <person name="Litvintseva A."/>
            <person name="Chen Y."/>
            <person name="Young S."/>
            <person name="Zeng Q."/>
            <person name="Chapman S."/>
            <person name="Gujja S."/>
            <person name="Saif S."/>
            <person name="Birren B."/>
        </authorList>
    </citation>
    <scope>NUCLEOTIDE SEQUENCE [LARGE SCALE GENOMIC DNA]</scope>
    <source>
        <strain evidence="1 2">Tu259-1</strain>
    </source>
</reference>
<proteinExistence type="predicted"/>
<evidence type="ECO:0000313" key="1">
    <source>
        <dbReference type="EMBL" id="OXG13103.1"/>
    </source>
</evidence>
<dbReference type="Proteomes" id="UP000199727">
    <property type="component" value="Unassembled WGS sequence"/>
</dbReference>